<name>A0A839ELG7_9HYPH</name>
<comment type="caution">
    <text evidence="1">The sequence shown here is derived from an EMBL/GenBank/DDBJ whole genome shotgun (WGS) entry which is preliminary data.</text>
</comment>
<protein>
    <submittedName>
        <fullName evidence="1">Uncharacterized protein</fullName>
    </submittedName>
</protein>
<keyword evidence="2" id="KW-1185">Reference proteome</keyword>
<dbReference type="InterPro" id="IPR036390">
    <property type="entry name" value="WH_DNA-bd_sf"/>
</dbReference>
<dbReference type="SUPFAM" id="SSF46785">
    <property type="entry name" value="Winged helix' DNA-binding domain"/>
    <property type="match status" value="1"/>
</dbReference>
<dbReference type="AlphaFoldDB" id="A0A839ELG7"/>
<dbReference type="RefSeq" id="WP_182549722.1">
    <property type="nucleotide sequence ID" value="NZ_JACGXN010000003.1"/>
</dbReference>
<evidence type="ECO:0000313" key="1">
    <source>
        <dbReference type="EMBL" id="MBA8879055.1"/>
    </source>
</evidence>
<dbReference type="Proteomes" id="UP000549052">
    <property type="component" value="Unassembled WGS sequence"/>
</dbReference>
<accession>A0A839ELG7</accession>
<proteinExistence type="predicted"/>
<organism evidence="1 2">
    <name type="scientific">Phyllobacterium myrsinacearum</name>
    <dbReference type="NCBI Taxonomy" id="28101"/>
    <lineage>
        <taxon>Bacteria</taxon>
        <taxon>Pseudomonadati</taxon>
        <taxon>Pseudomonadota</taxon>
        <taxon>Alphaproteobacteria</taxon>
        <taxon>Hyphomicrobiales</taxon>
        <taxon>Phyllobacteriaceae</taxon>
        <taxon>Phyllobacterium</taxon>
    </lineage>
</organism>
<reference evidence="1 2" key="1">
    <citation type="submission" date="2020-07" db="EMBL/GenBank/DDBJ databases">
        <title>Genomic Encyclopedia of Type Strains, Phase IV (KMG-V): Genome sequencing to study the core and pangenomes of soil and plant-associated prokaryotes.</title>
        <authorList>
            <person name="Whitman W."/>
        </authorList>
    </citation>
    <scope>NUCLEOTIDE SEQUENCE [LARGE SCALE GENOMIC DNA]</scope>
    <source>
        <strain evidence="1 2">AN3</strain>
    </source>
</reference>
<sequence>MGIAFMAGIMPETLPSISHETRSNWLMQRMDILRRNPNFSIAAAEYARGNIGVFEGRYMANKVMANVARRVICMSIMALHFTRSNENHGATISGLQNITSALKLCSKNTTAATIDLLENIGLVTRVPDESDHRHHLIQPTDKLISGTSNIIDIAFTAADKLFPLRNYQRLLKRPDGFMERYFAASLHSLLNVSTLISKIQGSQLFAISDGGGVILCKLMALKYAQPVAEQNIVSLPYDEIGHLYGVSRTHIRRLMQRAEIEGLVHVLEDGGRKIEILPPLDDVFENMVAAHIARVQFDIHLANKDYDLLPIDRYA</sequence>
<dbReference type="EMBL" id="JACGXN010000003">
    <property type="protein sequence ID" value="MBA8879055.1"/>
    <property type="molecule type" value="Genomic_DNA"/>
</dbReference>
<dbReference type="Gene3D" id="1.10.10.10">
    <property type="entry name" value="Winged helix-like DNA-binding domain superfamily/Winged helix DNA-binding domain"/>
    <property type="match status" value="1"/>
</dbReference>
<gene>
    <name evidence="1" type="ORF">FHW16_002773</name>
</gene>
<evidence type="ECO:0000313" key="2">
    <source>
        <dbReference type="Proteomes" id="UP000549052"/>
    </source>
</evidence>
<dbReference type="InterPro" id="IPR036388">
    <property type="entry name" value="WH-like_DNA-bd_sf"/>
</dbReference>